<evidence type="ECO:0000256" key="1">
    <source>
        <dbReference type="ARBA" id="ARBA00023002"/>
    </source>
</evidence>
<dbReference type="STRING" id="632955.GCA_000829675_01518"/>
<dbReference type="InterPro" id="IPR042098">
    <property type="entry name" value="TauD-like_sf"/>
</dbReference>
<dbReference type="HOGENOM" id="CLU_068670_0_0_6"/>
<organism evidence="2 3">
    <name type="scientific">Acinetobacter rudis CIP 110305</name>
    <dbReference type="NCBI Taxonomy" id="421052"/>
    <lineage>
        <taxon>Bacteria</taxon>
        <taxon>Pseudomonadati</taxon>
        <taxon>Pseudomonadota</taxon>
        <taxon>Gammaproteobacteria</taxon>
        <taxon>Moraxellales</taxon>
        <taxon>Moraxellaceae</taxon>
        <taxon>Acinetobacter</taxon>
    </lineage>
</organism>
<proteinExistence type="predicted"/>
<dbReference type="SUPFAM" id="SSF51197">
    <property type="entry name" value="Clavaminate synthase-like"/>
    <property type="match status" value="1"/>
</dbReference>
<name>S3NUT2_9GAMM</name>
<dbReference type="AlphaFoldDB" id="S3NUT2"/>
<dbReference type="eggNOG" id="ENOG502Z9NB">
    <property type="taxonomic scope" value="Bacteria"/>
</dbReference>
<dbReference type="Proteomes" id="UP000014568">
    <property type="component" value="Unassembled WGS sequence"/>
</dbReference>
<keyword evidence="3" id="KW-1185">Reference proteome</keyword>
<reference evidence="2 3" key="1">
    <citation type="submission" date="2013-06" db="EMBL/GenBank/DDBJ databases">
        <title>The Genome Sequence of Acinetobacter rudis CIP 110305.</title>
        <authorList>
            <consortium name="The Broad Institute Genome Sequencing Platform"/>
            <consortium name="The Broad Institute Genome Sequencing Center for Infectious Disease"/>
            <person name="Cerqueira G."/>
            <person name="Feldgarden M."/>
            <person name="Courvalin P."/>
            <person name="Perichon B."/>
            <person name="Grillot-Courvalin C."/>
            <person name="Clermont D."/>
            <person name="Rocha E."/>
            <person name="Yoon E.-J."/>
            <person name="Nemec A."/>
            <person name="Young S.K."/>
            <person name="Zeng Q."/>
            <person name="Gargeya S."/>
            <person name="Fitzgerald M."/>
            <person name="Abouelleil A."/>
            <person name="Alvarado L."/>
            <person name="Berlin A.M."/>
            <person name="Chapman S.B."/>
            <person name="Dewar J."/>
            <person name="Goldberg J."/>
            <person name="Griggs A."/>
            <person name="Gujja S."/>
            <person name="Hansen M."/>
            <person name="Howarth C."/>
            <person name="Imamovic A."/>
            <person name="Larimer J."/>
            <person name="McCowan C."/>
            <person name="Murphy C."/>
            <person name="Pearson M."/>
            <person name="Priest M."/>
            <person name="Roberts A."/>
            <person name="Saif S."/>
            <person name="Shea T."/>
            <person name="Sykes S."/>
            <person name="Wortman J."/>
            <person name="Nusbaum C."/>
            <person name="Birren B."/>
        </authorList>
    </citation>
    <scope>NUCLEOTIDE SEQUENCE [LARGE SCALE GENOMIC DNA]</scope>
    <source>
        <strain evidence="2 3">CIP 110305</strain>
    </source>
</reference>
<dbReference type="RefSeq" id="WP_016657817.1">
    <property type="nucleotide sequence ID" value="NZ_KE340355.1"/>
</dbReference>
<dbReference type="PATRIC" id="fig|421052.3.peg.3389"/>
<keyword evidence="1" id="KW-0560">Oxidoreductase</keyword>
<dbReference type="Gene3D" id="3.60.130.10">
    <property type="entry name" value="Clavaminate synthase-like"/>
    <property type="match status" value="1"/>
</dbReference>
<evidence type="ECO:0008006" key="4">
    <source>
        <dbReference type="Google" id="ProtNLM"/>
    </source>
</evidence>
<evidence type="ECO:0000313" key="3">
    <source>
        <dbReference type="Proteomes" id="UP000014568"/>
    </source>
</evidence>
<sequence length="349" mass="39945">MNNIAKLYDRSSFNQDYILFNFNDKQSELLHEVSEKIVEDGGIDKIQDFSARRYFINIIQKSLSDEQKKILNLNKEGKIGALLFSNLLNSHGNKFNEFLPDELPLEKQLVNTHTIQLIAARSSILLELVDQKSFAYDIENHGKAIRLVGNFKKSTRPCSHSGVSLSAHTETPYFCSKQHSQGHSPAPSSLILSAVWNPLDEPTNIIPMYNIIDSIEPKFINQLKENCFDFIRSDSFNEGEGSGGKNIKIIEEYVDGTYMLKFNFLRFKVSENAPKIAHEAIEILKEKIKKFNPIKLSLSSRNTLIINNFKTMHCRDTIKDNRRLLVRIFGYDQNTDPIVINQNPYIVKG</sequence>
<dbReference type="GO" id="GO:0016706">
    <property type="term" value="F:2-oxoglutarate-dependent dioxygenase activity"/>
    <property type="evidence" value="ECO:0007669"/>
    <property type="project" value="UniProtKB-ARBA"/>
</dbReference>
<accession>S3NUT2</accession>
<dbReference type="EMBL" id="ATGI01000038">
    <property type="protein sequence ID" value="EPF70431.1"/>
    <property type="molecule type" value="Genomic_DNA"/>
</dbReference>
<dbReference type="OrthoDB" id="6994365at2"/>
<protein>
    <recommendedName>
        <fullName evidence="4">TauD/TfdA-like domain-containing protein</fullName>
    </recommendedName>
</protein>
<evidence type="ECO:0000313" key="2">
    <source>
        <dbReference type="EMBL" id="EPF70431.1"/>
    </source>
</evidence>
<gene>
    <name evidence="2" type="ORF">F945_03457</name>
</gene>
<comment type="caution">
    <text evidence="2">The sequence shown here is derived from an EMBL/GenBank/DDBJ whole genome shotgun (WGS) entry which is preliminary data.</text>
</comment>